<evidence type="ECO:0000256" key="2">
    <source>
        <dbReference type="ARBA" id="ARBA00006190"/>
    </source>
</evidence>
<organism evidence="5 6">
    <name type="scientific">Cyclospora cayetanensis</name>
    <dbReference type="NCBI Taxonomy" id="88456"/>
    <lineage>
        <taxon>Eukaryota</taxon>
        <taxon>Sar</taxon>
        <taxon>Alveolata</taxon>
        <taxon>Apicomplexa</taxon>
        <taxon>Conoidasida</taxon>
        <taxon>Coccidia</taxon>
        <taxon>Eucoccidiorida</taxon>
        <taxon>Eimeriorina</taxon>
        <taxon>Eimeriidae</taxon>
        <taxon>Cyclospora</taxon>
    </lineage>
</organism>
<dbReference type="InterPro" id="IPR005024">
    <property type="entry name" value="Snf7_fam"/>
</dbReference>
<dbReference type="VEuPathDB" id="ToxoDB:cyc_00435"/>
<evidence type="ECO:0000256" key="4">
    <source>
        <dbReference type="SAM" id="Coils"/>
    </source>
</evidence>
<evidence type="ECO:0000256" key="3">
    <source>
        <dbReference type="ARBA" id="ARBA00022753"/>
    </source>
</evidence>
<comment type="similarity">
    <text evidence="2">Belongs to the SNF7 family.</text>
</comment>
<evidence type="ECO:0000313" key="6">
    <source>
        <dbReference type="Proteomes" id="UP000095192"/>
    </source>
</evidence>
<comment type="subcellular location">
    <subcellularLocation>
        <location evidence="1">Endosome</location>
    </subcellularLocation>
</comment>
<protein>
    <submittedName>
        <fullName evidence="5">SNF7 protein</fullName>
    </submittedName>
</protein>
<dbReference type="InParanoid" id="A0A1D3D4R5"/>
<dbReference type="Proteomes" id="UP000095192">
    <property type="component" value="Unassembled WGS sequence"/>
</dbReference>
<keyword evidence="3" id="KW-0967">Endosome</keyword>
<dbReference type="GO" id="GO:0006900">
    <property type="term" value="P:vesicle budding from membrane"/>
    <property type="evidence" value="ECO:0007669"/>
    <property type="project" value="TreeGrafter"/>
</dbReference>
<dbReference type="GO" id="GO:0032511">
    <property type="term" value="P:late endosome to vacuole transport via multivesicular body sorting pathway"/>
    <property type="evidence" value="ECO:0007669"/>
    <property type="project" value="TreeGrafter"/>
</dbReference>
<keyword evidence="6" id="KW-1185">Reference proteome</keyword>
<evidence type="ECO:0000256" key="1">
    <source>
        <dbReference type="ARBA" id="ARBA00004177"/>
    </source>
</evidence>
<proteinExistence type="inferred from homology"/>
<dbReference type="GO" id="GO:0000815">
    <property type="term" value="C:ESCRT III complex"/>
    <property type="evidence" value="ECO:0007669"/>
    <property type="project" value="TreeGrafter"/>
</dbReference>
<dbReference type="PANTHER" id="PTHR22761:SF10">
    <property type="entry name" value="GH13992P"/>
    <property type="match status" value="1"/>
</dbReference>
<keyword evidence="4" id="KW-0175">Coiled coil</keyword>
<dbReference type="GO" id="GO:0005771">
    <property type="term" value="C:multivesicular body"/>
    <property type="evidence" value="ECO:0007669"/>
    <property type="project" value="TreeGrafter"/>
</dbReference>
<dbReference type="AlphaFoldDB" id="A0A1D3D4R5"/>
<comment type="caution">
    <text evidence="5">The sequence shown here is derived from an EMBL/GenBank/DDBJ whole genome shotgun (WGS) entry which is preliminary data.</text>
</comment>
<name>A0A1D3D4R5_9EIME</name>
<accession>A0A1D3D4R5</accession>
<dbReference type="PANTHER" id="PTHR22761">
    <property type="entry name" value="CHARGED MULTIVESICULAR BODY PROTEIN"/>
    <property type="match status" value="1"/>
</dbReference>
<dbReference type="Pfam" id="PF03357">
    <property type="entry name" value="Snf7"/>
    <property type="match status" value="1"/>
</dbReference>
<dbReference type="EMBL" id="JROU02000731">
    <property type="protein sequence ID" value="OEH78443.1"/>
    <property type="molecule type" value="Genomic_DNA"/>
</dbReference>
<evidence type="ECO:0000313" key="5">
    <source>
        <dbReference type="EMBL" id="OEH78443.1"/>
    </source>
</evidence>
<gene>
    <name evidence="5" type="ORF">cyc_00435</name>
</gene>
<feature type="coiled-coil region" evidence="4">
    <location>
        <begin position="83"/>
        <end position="156"/>
    </location>
</feature>
<dbReference type="Gene3D" id="1.10.287.1060">
    <property type="entry name" value="ESAT-6-like"/>
    <property type="match status" value="1"/>
</dbReference>
<reference evidence="5 6" key="1">
    <citation type="journal article" date="2016" name="BMC Genomics">
        <title>Comparative genomics reveals Cyclospora cayetanensis possesses coccidia-like metabolism and invasion components but unique surface antigens.</title>
        <authorList>
            <person name="Liu S."/>
            <person name="Wang L."/>
            <person name="Zheng H."/>
            <person name="Xu Z."/>
            <person name="Roellig D.M."/>
            <person name="Li N."/>
            <person name="Frace M.A."/>
            <person name="Tang K."/>
            <person name="Arrowood M.J."/>
            <person name="Moss D.M."/>
            <person name="Zhang L."/>
            <person name="Feng Y."/>
            <person name="Xiao L."/>
        </authorList>
    </citation>
    <scope>NUCLEOTIDE SEQUENCE [LARGE SCALE GENOMIC DNA]</scope>
    <source>
        <strain evidence="5 6">CHN_HEN01</strain>
    </source>
</reference>
<dbReference type="GO" id="GO:0009898">
    <property type="term" value="C:cytoplasmic side of plasma membrane"/>
    <property type="evidence" value="ECO:0007669"/>
    <property type="project" value="TreeGrafter"/>
</dbReference>
<sequence length="199" mass="22139">MPSKAAERPSALWINATRTSSGGRSLPAKRQVIAEQCSFRIQRVVYGVRSQAQSEAARACVACSDRNGAMLALQRRRLLLRDLQQLAAARLTLERQLLQLEATQAQKVAVSAMAAAAYAHKELSKQLNSNTVERLLDELTEQQEAQQELVDALHQNATPAEEEASPIEMQKKIEDFCLERGESRLPQYDNSSSSRHNKP</sequence>